<dbReference type="GO" id="GO:0051536">
    <property type="term" value="F:iron-sulfur cluster binding"/>
    <property type="evidence" value="ECO:0007669"/>
    <property type="project" value="UniProtKB-KW"/>
</dbReference>
<evidence type="ECO:0000256" key="12">
    <source>
        <dbReference type="ARBA" id="ARBA00023211"/>
    </source>
</evidence>
<evidence type="ECO:0000256" key="6">
    <source>
        <dbReference type="ARBA" id="ARBA00022723"/>
    </source>
</evidence>
<dbReference type="HOGENOM" id="CLU_102055_1_1_0"/>
<keyword evidence="5 13" id="KW-0540">Nuclease</keyword>
<evidence type="ECO:0000313" key="16">
    <source>
        <dbReference type="Proteomes" id="UP000030661"/>
    </source>
</evidence>
<dbReference type="PANTHER" id="PTHR36531">
    <property type="entry name" value="CRISPR-ASSOCIATED EXONUCLEASE CAS4"/>
    <property type="match status" value="1"/>
</dbReference>
<dbReference type="STRING" id="1499967.U27_01404"/>
<feature type="domain" description="DUF83" evidence="14">
    <location>
        <begin position="9"/>
        <end position="161"/>
    </location>
</feature>
<dbReference type="GO" id="GO:0046872">
    <property type="term" value="F:metal ion binding"/>
    <property type="evidence" value="ECO:0007669"/>
    <property type="project" value="UniProtKB-KW"/>
</dbReference>
<sequence length="180" mass="20958">MFVTFDFVENAHTVEGSLLHERADSSERTERNGLIQTRTVYLYSTRYGLTGIADVIEEQRGDIYPVEYKKGRKGEWKNDQLQLCAQALCLEEMLRLPQPIPRAFLYYASTAQRQEVRLDDDLRAYTLRTIEAVRTLIETQTRPETSYTPRCSGCSLYPVCLPREIKKLRNVSMKHVEKIF</sequence>
<comment type="cofactor">
    <cofactor evidence="13">
        <name>iron-sulfur cluster</name>
        <dbReference type="ChEBI" id="CHEBI:30408"/>
    </cofactor>
</comment>
<keyword evidence="16" id="KW-1185">Reference proteome</keyword>
<organism evidence="15">
    <name type="scientific">Vecturithrix granuli</name>
    <dbReference type="NCBI Taxonomy" id="1499967"/>
    <lineage>
        <taxon>Bacteria</taxon>
        <taxon>Candidatus Moduliflexota</taxon>
        <taxon>Candidatus Vecturitrichia</taxon>
        <taxon>Candidatus Vecturitrichales</taxon>
        <taxon>Candidatus Vecturitrichaceae</taxon>
        <taxon>Candidatus Vecturithrix</taxon>
    </lineage>
</organism>
<keyword evidence="8 13" id="KW-0269">Exonuclease</keyword>
<dbReference type="EC" id="3.1.12.1" evidence="3 13"/>
<keyword evidence="12 13" id="KW-0464">Manganese</keyword>
<evidence type="ECO:0000256" key="10">
    <source>
        <dbReference type="ARBA" id="ARBA00023014"/>
    </source>
</evidence>
<evidence type="ECO:0000256" key="9">
    <source>
        <dbReference type="ARBA" id="ARBA00023004"/>
    </source>
</evidence>
<evidence type="ECO:0000256" key="13">
    <source>
        <dbReference type="RuleBase" id="RU365022"/>
    </source>
</evidence>
<comment type="cofactor">
    <cofactor evidence="13">
        <name>Mg(2+)</name>
        <dbReference type="ChEBI" id="CHEBI:18420"/>
    </cofactor>
    <cofactor evidence="13">
        <name>Mn(2+)</name>
        <dbReference type="ChEBI" id="CHEBI:29035"/>
    </cofactor>
    <text evidence="13">Mg(2+) or Mn(2+) required for ssDNA cleavage activity.</text>
</comment>
<dbReference type="AlphaFoldDB" id="A0A081CA98"/>
<dbReference type="EMBL" id="DF820480">
    <property type="protein sequence ID" value="GAK61503.1"/>
    <property type="molecule type" value="Genomic_DNA"/>
</dbReference>
<name>A0A081CA98_VECG1</name>
<dbReference type="Pfam" id="PF01930">
    <property type="entry name" value="Cas_Cas4"/>
    <property type="match status" value="1"/>
</dbReference>
<keyword evidence="6 13" id="KW-0479">Metal-binding</keyword>
<dbReference type="GO" id="GO:0051607">
    <property type="term" value="P:defense response to virus"/>
    <property type="evidence" value="ECO:0007669"/>
    <property type="project" value="UniProtKB-KW"/>
</dbReference>
<evidence type="ECO:0000256" key="2">
    <source>
        <dbReference type="ARBA" id="ARBA00009189"/>
    </source>
</evidence>
<keyword evidence="10 13" id="KW-0411">Iron-sulfur</keyword>
<comment type="similarity">
    <text evidence="2 13">Belongs to the CRISPR-associated exonuclease Cas4 family.</text>
</comment>
<proteinExistence type="inferred from homology"/>
<comment type="cofactor">
    <cofactor evidence="1">
        <name>[4Fe-4S] cluster</name>
        <dbReference type="ChEBI" id="CHEBI:49883"/>
    </cofactor>
</comment>
<evidence type="ECO:0000256" key="5">
    <source>
        <dbReference type="ARBA" id="ARBA00022722"/>
    </source>
</evidence>
<protein>
    <recommendedName>
        <fullName evidence="4 13">CRISPR-associated exonuclease Cas4</fullName>
        <ecNumber evidence="3 13">3.1.12.1</ecNumber>
    </recommendedName>
</protein>
<comment type="function">
    <text evidence="13">CRISPR (clustered regularly interspaced short palindromic repeat) is an adaptive immune system that provides protection against mobile genetic elements (viruses, transposable elements and conjugative plasmids). CRISPR clusters contain sequences complementary to antecedent mobile elements and target invading nucleic acids. CRISPR clusters are transcribed and processed into CRISPR RNA (crRNA).</text>
</comment>
<keyword evidence="9 13" id="KW-0408">Iron</keyword>
<dbReference type="InterPro" id="IPR011604">
    <property type="entry name" value="PDDEXK-like_dom_sf"/>
</dbReference>
<evidence type="ECO:0000256" key="8">
    <source>
        <dbReference type="ARBA" id="ARBA00022839"/>
    </source>
</evidence>
<evidence type="ECO:0000313" key="15">
    <source>
        <dbReference type="EMBL" id="GAK61503.1"/>
    </source>
</evidence>
<dbReference type="PANTHER" id="PTHR36531:SF6">
    <property type="entry name" value="DNA REPLICATION ATP-DEPENDENT HELICASE_NUCLEASE DNA2"/>
    <property type="match status" value="1"/>
</dbReference>
<dbReference type="Gene3D" id="3.90.320.10">
    <property type="match status" value="1"/>
</dbReference>
<evidence type="ECO:0000256" key="11">
    <source>
        <dbReference type="ARBA" id="ARBA00023118"/>
    </source>
</evidence>
<accession>A0A081CA98</accession>
<evidence type="ECO:0000256" key="3">
    <source>
        <dbReference type="ARBA" id="ARBA00012768"/>
    </source>
</evidence>
<evidence type="ECO:0000256" key="1">
    <source>
        <dbReference type="ARBA" id="ARBA00001966"/>
    </source>
</evidence>
<evidence type="ECO:0000259" key="14">
    <source>
        <dbReference type="Pfam" id="PF01930"/>
    </source>
</evidence>
<keyword evidence="11 13" id="KW-0051">Antiviral defense</keyword>
<gene>
    <name evidence="15" type="ORF">U27_01404</name>
</gene>
<dbReference type="Proteomes" id="UP000030661">
    <property type="component" value="Unassembled WGS sequence"/>
</dbReference>
<dbReference type="InterPro" id="IPR051827">
    <property type="entry name" value="Cas4_exonuclease"/>
</dbReference>
<dbReference type="InterPro" id="IPR022765">
    <property type="entry name" value="Dna2/Cas4_DUF83"/>
</dbReference>
<evidence type="ECO:0000256" key="4">
    <source>
        <dbReference type="ARBA" id="ARBA00020049"/>
    </source>
</evidence>
<keyword evidence="7 13" id="KW-0378">Hydrolase</keyword>
<dbReference type="GO" id="GO:0004527">
    <property type="term" value="F:exonuclease activity"/>
    <property type="evidence" value="ECO:0007669"/>
    <property type="project" value="UniProtKB-KW"/>
</dbReference>
<dbReference type="NCBIfam" id="TIGR00372">
    <property type="entry name" value="cas4"/>
    <property type="match status" value="1"/>
</dbReference>
<dbReference type="InterPro" id="IPR013343">
    <property type="entry name" value="CRISPR-assoc_prot_Cas4"/>
</dbReference>
<evidence type="ECO:0000256" key="7">
    <source>
        <dbReference type="ARBA" id="ARBA00022801"/>
    </source>
</evidence>
<dbReference type="eggNOG" id="COG1468">
    <property type="taxonomic scope" value="Bacteria"/>
</dbReference>
<reference evidence="15" key="1">
    <citation type="journal article" date="2015" name="PeerJ">
        <title>First genomic representation of candidate bacterial phylum KSB3 points to enhanced environmental sensing as a trigger of wastewater bulking.</title>
        <authorList>
            <person name="Sekiguchi Y."/>
            <person name="Ohashi A."/>
            <person name="Parks D.H."/>
            <person name="Yamauchi T."/>
            <person name="Tyson G.W."/>
            <person name="Hugenholtz P."/>
        </authorList>
    </citation>
    <scope>NUCLEOTIDE SEQUENCE [LARGE SCALE GENOMIC DNA]</scope>
</reference>